<dbReference type="OrthoDB" id="799931at2"/>
<evidence type="ECO:0000313" key="1">
    <source>
        <dbReference type="EMBL" id="SDK34223.1"/>
    </source>
</evidence>
<dbReference type="RefSeq" id="WP_089680214.1">
    <property type="nucleotide sequence ID" value="NZ_FNFO01000002.1"/>
</dbReference>
<dbReference type="Proteomes" id="UP000198510">
    <property type="component" value="Unassembled WGS sequence"/>
</dbReference>
<dbReference type="EMBL" id="FNFO01000002">
    <property type="protein sequence ID" value="SDK34223.1"/>
    <property type="molecule type" value="Genomic_DNA"/>
</dbReference>
<reference evidence="1 2" key="1">
    <citation type="submission" date="2016-10" db="EMBL/GenBank/DDBJ databases">
        <authorList>
            <person name="de Groot N.N."/>
        </authorList>
    </citation>
    <scope>NUCLEOTIDE SEQUENCE [LARGE SCALE GENOMIC DNA]</scope>
    <source>
        <strain evidence="1 2">DSM 25186</strain>
    </source>
</reference>
<keyword evidence="2" id="KW-1185">Reference proteome</keyword>
<gene>
    <name evidence="1" type="ORF">SAMN05421823_102504</name>
</gene>
<protein>
    <submittedName>
        <fullName evidence="1">Uncharacterized protein</fullName>
    </submittedName>
</protein>
<proteinExistence type="predicted"/>
<evidence type="ECO:0000313" key="2">
    <source>
        <dbReference type="Proteomes" id="UP000198510"/>
    </source>
</evidence>
<organism evidence="1 2">
    <name type="scientific">Catalinimonas alkaloidigena</name>
    <dbReference type="NCBI Taxonomy" id="1075417"/>
    <lineage>
        <taxon>Bacteria</taxon>
        <taxon>Pseudomonadati</taxon>
        <taxon>Bacteroidota</taxon>
        <taxon>Cytophagia</taxon>
        <taxon>Cytophagales</taxon>
        <taxon>Catalimonadaceae</taxon>
        <taxon>Catalinimonas</taxon>
    </lineage>
</organism>
<dbReference type="AlphaFoldDB" id="A0A1G9B3Z8"/>
<accession>A0A1G9B3Z8</accession>
<name>A0A1G9B3Z8_9BACT</name>
<sequence>MANFHENLQLVEDWAHRTDQLLHDSLRRRNIGVSEALYASLFMQVTARAGGMIGVDLSFLLRGRFVDIGAGRARKLHSQNHYRQAYGKTGRRPKKWYSRPFYGRLHALNNVLMAEITEEALDSITTDLRSA</sequence>
<dbReference type="STRING" id="1075417.SAMN05421823_102504"/>